<dbReference type="InterPro" id="IPR036779">
    <property type="entry name" value="LysM_dom_sf"/>
</dbReference>
<keyword evidence="4" id="KW-1185">Reference proteome</keyword>
<evidence type="ECO:0000256" key="1">
    <source>
        <dbReference type="SAM" id="Phobius"/>
    </source>
</evidence>
<dbReference type="Pfam" id="PF01476">
    <property type="entry name" value="LysM"/>
    <property type="match status" value="1"/>
</dbReference>
<dbReference type="CDD" id="cd00118">
    <property type="entry name" value="LysM"/>
    <property type="match status" value="1"/>
</dbReference>
<evidence type="ECO:0000313" key="3">
    <source>
        <dbReference type="EMBL" id="RKL69131.1"/>
    </source>
</evidence>
<dbReference type="SUPFAM" id="SSF54106">
    <property type="entry name" value="LysM domain"/>
    <property type="match status" value="1"/>
</dbReference>
<keyword evidence="1" id="KW-1133">Transmembrane helix</keyword>
<feature type="domain" description="LysM" evidence="2">
    <location>
        <begin position="45"/>
        <end position="96"/>
    </location>
</feature>
<accession>A0A3A9KF06</accession>
<dbReference type="Gene3D" id="3.10.350.10">
    <property type="entry name" value="LysM domain"/>
    <property type="match status" value="1"/>
</dbReference>
<dbReference type="AlphaFoldDB" id="A0A3A9KF06"/>
<name>A0A3A9KF06_9BACI</name>
<comment type="caution">
    <text evidence="3">The sequence shown here is derived from an EMBL/GenBank/DDBJ whole genome shotgun (WGS) entry which is preliminary data.</text>
</comment>
<organism evidence="3 4">
    <name type="scientific">Salipaludibacillus neizhouensis</name>
    <dbReference type="NCBI Taxonomy" id="885475"/>
    <lineage>
        <taxon>Bacteria</taxon>
        <taxon>Bacillati</taxon>
        <taxon>Bacillota</taxon>
        <taxon>Bacilli</taxon>
        <taxon>Bacillales</taxon>
        <taxon>Bacillaceae</taxon>
    </lineage>
</organism>
<keyword evidence="1" id="KW-0812">Transmembrane</keyword>
<evidence type="ECO:0000313" key="4">
    <source>
        <dbReference type="Proteomes" id="UP000281498"/>
    </source>
</evidence>
<dbReference type="InterPro" id="IPR018392">
    <property type="entry name" value="LysM"/>
</dbReference>
<feature type="transmembrane region" description="Helical" evidence="1">
    <location>
        <begin position="12"/>
        <end position="30"/>
    </location>
</feature>
<dbReference type="Proteomes" id="UP000281498">
    <property type="component" value="Unassembled WGS sequence"/>
</dbReference>
<proteinExistence type="predicted"/>
<dbReference type="RefSeq" id="WP_110936229.1">
    <property type="nucleotide sequence ID" value="NZ_KZ614146.1"/>
</dbReference>
<protein>
    <recommendedName>
        <fullName evidence="2">LysM domain-containing protein</fullName>
    </recommendedName>
</protein>
<reference evidence="3 4" key="1">
    <citation type="submission" date="2017-10" db="EMBL/GenBank/DDBJ databases">
        <title>Bacillus sp. nov., a halophilic bacterium isolated from a Keqin Lake.</title>
        <authorList>
            <person name="Wang H."/>
        </authorList>
    </citation>
    <scope>NUCLEOTIDE SEQUENCE [LARGE SCALE GENOMIC DNA]</scope>
    <source>
        <strain evidence="3 4">KCTC 13187</strain>
    </source>
</reference>
<dbReference type="EMBL" id="PDOE01000001">
    <property type="protein sequence ID" value="RKL69131.1"/>
    <property type="molecule type" value="Genomic_DNA"/>
</dbReference>
<evidence type="ECO:0000259" key="2">
    <source>
        <dbReference type="PROSITE" id="PS51782"/>
    </source>
</evidence>
<dbReference type="OrthoDB" id="2679564at2"/>
<dbReference type="PROSITE" id="PS51782">
    <property type="entry name" value="LYSM"/>
    <property type="match status" value="1"/>
</dbReference>
<keyword evidence="1" id="KW-0472">Membrane</keyword>
<gene>
    <name evidence="3" type="ORF">CR203_03600</name>
</gene>
<sequence length="106" mass="12204">MQTYKSLRKYIDGSVFILLLSCVLYSWTYFSDNHTPVEEKYQVSTEWTVEDGESLWAIASSISDDHDMTIEQTISWMKSKNDLDNESIFPGQRLDVPTQLTGVAQE</sequence>